<protein>
    <submittedName>
        <fullName evidence="1">Uncharacterized protein</fullName>
    </submittedName>
</protein>
<name>A0A847J0N9_9LACT</name>
<dbReference type="Proteomes" id="UP000559962">
    <property type="component" value="Unassembled WGS sequence"/>
</dbReference>
<dbReference type="EMBL" id="JAAYVO010000009">
    <property type="protein sequence ID" value="NLH34536.1"/>
    <property type="molecule type" value="Genomic_DNA"/>
</dbReference>
<proteinExistence type="predicted"/>
<dbReference type="AlphaFoldDB" id="A0A847J0N9"/>
<accession>A0A847J0N9</accession>
<organism evidence="1 2">
    <name type="scientific">Pseudolactococcus chungangensis</name>
    <dbReference type="NCBI Taxonomy" id="451457"/>
    <lineage>
        <taxon>Bacteria</taxon>
        <taxon>Bacillati</taxon>
        <taxon>Bacillota</taxon>
        <taxon>Bacilli</taxon>
        <taxon>Lactobacillales</taxon>
        <taxon>Streptococcaceae</taxon>
        <taxon>Pseudolactococcus</taxon>
    </lineage>
</organism>
<dbReference type="Gene3D" id="3.10.180.10">
    <property type="entry name" value="2,3-Dihydroxybiphenyl 1,2-Dioxygenase, domain 1"/>
    <property type="match status" value="1"/>
</dbReference>
<sequence length="67" mass="7965">MIEEMNWKLITALWMREVGVLRDFYITYFGAKSNVLYHIKKTGVKSYFLSFDEETRLKLMGHSDIAE</sequence>
<dbReference type="InterPro" id="IPR029068">
    <property type="entry name" value="Glyas_Bleomycin-R_OHBP_Dase"/>
</dbReference>
<comment type="caution">
    <text evidence="1">The sequence shown here is derived from an EMBL/GenBank/DDBJ whole genome shotgun (WGS) entry which is preliminary data.</text>
</comment>
<evidence type="ECO:0000313" key="2">
    <source>
        <dbReference type="Proteomes" id="UP000559962"/>
    </source>
</evidence>
<reference evidence="1 2" key="1">
    <citation type="journal article" date="2020" name="Biotechnol. Biofuels">
        <title>New insights from the biogas microbiome by comprehensive genome-resolved metagenomics of nearly 1600 species originating from multiple anaerobic digesters.</title>
        <authorList>
            <person name="Campanaro S."/>
            <person name="Treu L."/>
            <person name="Rodriguez-R L.M."/>
            <person name="Kovalovszki A."/>
            <person name="Ziels R.M."/>
            <person name="Maus I."/>
            <person name="Zhu X."/>
            <person name="Kougias P.G."/>
            <person name="Basile A."/>
            <person name="Luo G."/>
            <person name="Schluter A."/>
            <person name="Konstantinidis K.T."/>
            <person name="Angelidaki I."/>
        </authorList>
    </citation>
    <scope>NUCLEOTIDE SEQUENCE [LARGE SCALE GENOMIC DNA]</scope>
    <source>
        <strain evidence="1">AS27yjCOA_61</strain>
    </source>
</reference>
<gene>
    <name evidence="1" type="ORF">GX453_00630</name>
</gene>
<evidence type="ECO:0000313" key="1">
    <source>
        <dbReference type="EMBL" id="NLH34536.1"/>
    </source>
</evidence>